<evidence type="ECO:0000313" key="1">
    <source>
        <dbReference type="EMBL" id="MFC3880864.1"/>
    </source>
</evidence>
<dbReference type="RefSeq" id="WP_377906213.1">
    <property type="nucleotide sequence ID" value="NZ_JBHRZS010000007.1"/>
</dbReference>
<dbReference type="Proteomes" id="UP001595805">
    <property type="component" value="Unassembled WGS sequence"/>
</dbReference>
<keyword evidence="1" id="KW-0808">Transferase</keyword>
<name>A0ABV8AT63_9BACT</name>
<comment type="caution">
    <text evidence="1">The sequence shown here is derived from an EMBL/GenBank/DDBJ whole genome shotgun (WGS) entry which is preliminary data.</text>
</comment>
<sequence>MDFQVLISTQNPDPNAFRKSDFNKLIISQNPSGVGLDEDKLKFISVDEAGLSKSRNRALQECEATFALIADDDLEYCQDFEDKVAAGFRQFPDADILTFKIISPEGKPYKNYKESAFEHSRTSIYKVSSVEMVFRMSSIKAKGLRFDERFGLGSEFKSGEETIFLNDALNAGLNLYYIPEYLVIHPIESSGKLLDQNFFYSKGALIKRLYGGSFKLILGLLFLVKQVTKPQNKLTLTASIQAIKKGYYSIK</sequence>
<evidence type="ECO:0000313" key="2">
    <source>
        <dbReference type="Proteomes" id="UP001595805"/>
    </source>
</evidence>
<reference evidence="2" key="1">
    <citation type="journal article" date="2019" name="Int. J. Syst. Evol. Microbiol.">
        <title>The Global Catalogue of Microorganisms (GCM) 10K type strain sequencing project: providing services to taxonomists for standard genome sequencing and annotation.</title>
        <authorList>
            <consortium name="The Broad Institute Genomics Platform"/>
            <consortium name="The Broad Institute Genome Sequencing Center for Infectious Disease"/>
            <person name="Wu L."/>
            <person name="Ma J."/>
        </authorList>
    </citation>
    <scope>NUCLEOTIDE SEQUENCE [LARGE SCALE GENOMIC DNA]</scope>
    <source>
        <strain evidence="2">CCUG 60523</strain>
    </source>
</reference>
<accession>A0ABV8AT63</accession>
<dbReference type="SUPFAM" id="SSF53448">
    <property type="entry name" value="Nucleotide-diphospho-sugar transferases"/>
    <property type="match status" value="1"/>
</dbReference>
<protein>
    <submittedName>
        <fullName evidence="1">Glycosyltransferase family 2 protein</fullName>
        <ecNumber evidence="1">2.4.-.-</ecNumber>
    </submittedName>
</protein>
<dbReference type="EMBL" id="JBHRZS010000007">
    <property type="protein sequence ID" value="MFC3880864.1"/>
    <property type="molecule type" value="Genomic_DNA"/>
</dbReference>
<organism evidence="1 2">
    <name type="scientific">Algoriphagus namhaensis</name>
    <dbReference type="NCBI Taxonomy" id="915353"/>
    <lineage>
        <taxon>Bacteria</taxon>
        <taxon>Pseudomonadati</taxon>
        <taxon>Bacteroidota</taxon>
        <taxon>Cytophagia</taxon>
        <taxon>Cytophagales</taxon>
        <taxon>Cyclobacteriaceae</taxon>
        <taxon>Algoriphagus</taxon>
    </lineage>
</organism>
<proteinExistence type="predicted"/>
<dbReference type="InterPro" id="IPR029044">
    <property type="entry name" value="Nucleotide-diphossugar_trans"/>
</dbReference>
<gene>
    <name evidence="1" type="ORF">ACFOSV_11780</name>
</gene>
<dbReference type="GO" id="GO:0016757">
    <property type="term" value="F:glycosyltransferase activity"/>
    <property type="evidence" value="ECO:0007669"/>
    <property type="project" value="UniProtKB-KW"/>
</dbReference>
<keyword evidence="1" id="KW-0328">Glycosyltransferase</keyword>
<dbReference type="EC" id="2.4.-.-" evidence="1"/>
<dbReference type="Gene3D" id="3.90.550.10">
    <property type="entry name" value="Spore Coat Polysaccharide Biosynthesis Protein SpsA, Chain A"/>
    <property type="match status" value="1"/>
</dbReference>
<keyword evidence="2" id="KW-1185">Reference proteome</keyword>